<keyword evidence="2" id="KW-1185">Reference proteome</keyword>
<reference evidence="1 2" key="1">
    <citation type="submission" date="2015-05" db="EMBL/GenBank/DDBJ databases">
        <title>Genome sequencing and analysis of members of genus Stenotrophomonas.</title>
        <authorList>
            <person name="Patil P.P."/>
            <person name="Midha S."/>
            <person name="Patil P.B."/>
        </authorList>
    </citation>
    <scope>NUCLEOTIDE SEQUENCE [LARGE SCALE GENOMIC DNA]</scope>
    <source>
        <strain evidence="1 2">DSM 24757</strain>
    </source>
</reference>
<evidence type="ECO:0000313" key="2">
    <source>
        <dbReference type="Proteomes" id="UP000050956"/>
    </source>
</evidence>
<dbReference type="Proteomes" id="UP000050956">
    <property type="component" value="Unassembled WGS sequence"/>
</dbReference>
<evidence type="ECO:0008006" key="3">
    <source>
        <dbReference type="Google" id="ProtNLM"/>
    </source>
</evidence>
<sequence length="176" mass="19439">MLLGRIDQGLVAREYDAQYWAAELASARQRSYGSSMARLAEVLLYCTVPVERFIDIGTGPGYLLDAVSHYLPHSAQRFYGVEKYPPAQQYRTGNANYLCADLADVQMTFQCGICVEVLEHLTPAMASGVAAAMANVSGPGSLFLFNTGLTDYVRNEAPEYLDLRFLHVFAIDINNL</sequence>
<dbReference type="Gene3D" id="3.40.50.150">
    <property type="entry name" value="Vaccinia Virus protein VP39"/>
    <property type="match status" value="1"/>
</dbReference>
<dbReference type="PATRIC" id="fig|336566.3.peg.1808"/>
<proteinExistence type="predicted"/>
<evidence type="ECO:0000313" key="1">
    <source>
        <dbReference type="EMBL" id="KRG79491.1"/>
    </source>
</evidence>
<protein>
    <recommendedName>
        <fullName evidence="3">Methyltransferase type 11 domain-containing protein</fullName>
    </recommendedName>
</protein>
<dbReference type="EMBL" id="LDJM01000003">
    <property type="protein sequence ID" value="KRG79491.1"/>
    <property type="molecule type" value="Genomic_DNA"/>
</dbReference>
<dbReference type="SUPFAM" id="SSF53335">
    <property type="entry name" value="S-adenosyl-L-methionine-dependent methyltransferases"/>
    <property type="match status" value="1"/>
</dbReference>
<organism evidence="1 2">
    <name type="scientific">Stenotrophomonas ginsengisoli</name>
    <dbReference type="NCBI Taxonomy" id="336566"/>
    <lineage>
        <taxon>Bacteria</taxon>
        <taxon>Pseudomonadati</taxon>
        <taxon>Pseudomonadota</taxon>
        <taxon>Gammaproteobacteria</taxon>
        <taxon>Lysobacterales</taxon>
        <taxon>Lysobacteraceae</taxon>
        <taxon>Stenotrophomonas</taxon>
    </lineage>
</organism>
<dbReference type="STRING" id="336566.ABB30_00695"/>
<dbReference type="AlphaFoldDB" id="A0A0R0DPB5"/>
<dbReference type="InterPro" id="IPR029063">
    <property type="entry name" value="SAM-dependent_MTases_sf"/>
</dbReference>
<accession>A0A0R0DPB5</accession>
<comment type="caution">
    <text evidence="1">The sequence shown here is derived from an EMBL/GenBank/DDBJ whole genome shotgun (WGS) entry which is preliminary data.</text>
</comment>
<gene>
    <name evidence="1" type="ORF">ABB30_00695</name>
</gene>
<name>A0A0R0DPB5_9GAMM</name>